<dbReference type="HAMAP" id="MF_01102">
    <property type="entry name" value="MnmC"/>
    <property type="match status" value="1"/>
</dbReference>
<dbReference type="SUPFAM" id="SSF51905">
    <property type="entry name" value="FAD/NAD(P)-binding domain"/>
    <property type="match status" value="1"/>
</dbReference>
<dbReference type="GO" id="GO:0016645">
    <property type="term" value="F:oxidoreductase activity, acting on the CH-NH group of donors"/>
    <property type="evidence" value="ECO:0007669"/>
    <property type="project" value="InterPro"/>
</dbReference>
<keyword evidence="1" id="KW-0963">Cytoplasm</keyword>
<evidence type="ECO:0000313" key="13">
    <source>
        <dbReference type="Proteomes" id="UP000310353"/>
    </source>
</evidence>
<keyword evidence="9" id="KW-0511">Multifunctional enzyme</keyword>
<dbReference type="Pfam" id="PF01266">
    <property type="entry name" value="DAO"/>
    <property type="match status" value="1"/>
</dbReference>
<evidence type="ECO:0000259" key="10">
    <source>
        <dbReference type="Pfam" id="PF01266"/>
    </source>
</evidence>
<dbReference type="NCBIfam" id="NF033855">
    <property type="entry name" value="tRNA_MNMC2"/>
    <property type="match status" value="1"/>
</dbReference>
<protein>
    <submittedName>
        <fullName evidence="12">Bifunctional tRNA (5-methylaminomethyl-2-thiouridine)(34)-methyltransferase MnmD/FAD-dependent 5-carboxymethylaminomethyl-2-thiouridine(34) oxidoreductase MnmC</fullName>
    </submittedName>
</protein>
<dbReference type="InterPro" id="IPR036188">
    <property type="entry name" value="FAD/NAD-bd_sf"/>
</dbReference>
<keyword evidence="4 12" id="KW-0808">Transferase</keyword>
<dbReference type="EMBL" id="NXMA01000003">
    <property type="protein sequence ID" value="TKX32733.1"/>
    <property type="molecule type" value="Genomic_DNA"/>
</dbReference>
<dbReference type="Pfam" id="PF05430">
    <property type="entry name" value="Methyltransf_30"/>
    <property type="match status" value="1"/>
</dbReference>
<dbReference type="NCBIfam" id="NF002481">
    <property type="entry name" value="PRK01747.1-2"/>
    <property type="match status" value="1"/>
</dbReference>
<dbReference type="PANTHER" id="PTHR13847">
    <property type="entry name" value="SARCOSINE DEHYDROGENASE-RELATED"/>
    <property type="match status" value="1"/>
</dbReference>
<name>A0A4U7BL43_9BACT</name>
<evidence type="ECO:0000259" key="11">
    <source>
        <dbReference type="Pfam" id="PF05430"/>
    </source>
</evidence>
<dbReference type="GO" id="GO:0004808">
    <property type="term" value="F:tRNA (5-methylaminomethyl-2-thiouridylate)(34)-methyltransferase activity"/>
    <property type="evidence" value="ECO:0007669"/>
    <property type="project" value="InterPro"/>
</dbReference>
<feature type="domain" description="FAD dependent oxidoreductase" evidence="10">
    <location>
        <begin position="249"/>
        <end position="582"/>
    </location>
</feature>
<evidence type="ECO:0000256" key="1">
    <source>
        <dbReference type="ARBA" id="ARBA00022490"/>
    </source>
</evidence>
<proteinExistence type="inferred from homology"/>
<evidence type="ECO:0000256" key="2">
    <source>
        <dbReference type="ARBA" id="ARBA00022603"/>
    </source>
</evidence>
<dbReference type="InterPro" id="IPR029063">
    <property type="entry name" value="SAM-dependent_MTases_sf"/>
</dbReference>
<evidence type="ECO:0000313" key="12">
    <source>
        <dbReference type="EMBL" id="TKX32733.1"/>
    </source>
</evidence>
<dbReference type="RefSeq" id="WP_137621762.1">
    <property type="nucleotide sequence ID" value="NZ_NXMA01000003.1"/>
</dbReference>
<keyword evidence="5" id="KW-0949">S-adenosyl-L-methionine</keyword>
<evidence type="ECO:0000256" key="6">
    <source>
        <dbReference type="ARBA" id="ARBA00022694"/>
    </source>
</evidence>
<organism evidence="12 13">
    <name type="scientific">Campylobacter aviculae</name>
    <dbReference type="NCBI Taxonomy" id="2510190"/>
    <lineage>
        <taxon>Bacteria</taxon>
        <taxon>Pseudomonadati</taxon>
        <taxon>Campylobacterota</taxon>
        <taxon>Epsilonproteobacteria</taxon>
        <taxon>Campylobacterales</taxon>
        <taxon>Campylobacteraceae</taxon>
        <taxon>Campylobacter</taxon>
    </lineage>
</organism>
<evidence type="ECO:0000256" key="8">
    <source>
        <dbReference type="ARBA" id="ARBA00023002"/>
    </source>
</evidence>
<keyword evidence="3" id="KW-0285">Flavoprotein</keyword>
<dbReference type="NCBIfam" id="TIGR03197">
    <property type="entry name" value="MnmC_Cterm"/>
    <property type="match status" value="1"/>
</dbReference>
<feature type="domain" description="MnmC-like methyltransferase" evidence="11">
    <location>
        <begin position="105"/>
        <end position="221"/>
    </location>
</feature>
<dbReference type="InterPro" id="IPR023032">
    <property type="entry name" value="tRNA_MAMT_biosynth_bifunc_MnmC"/>
</dbReference>
<gene>
    <name evidence="12" type="ORF">CQA76_01900</name>
</gene>
<keyword evidence="8" id="KW-0560">Oxidoreductase</keyword>
<evidence type="ECO:0000256" key="9">
    <source>
        <dbReference type="ARBA" id="ARBA00023268"/>
    </source>
</evidence>
<dbReference type="GO" id="GO:0008033">
    <property type="term" value="P:tRNA processing"/>
    <property type="evidence" value="ECO:0007669"/>
    <property type="project" value="UniProtKB-KW"/>
</dbReference>
<evidence type="ECO:0000256" key="3">
    <source>
        <dbReference type="ARBA" id="ARBA00022630"/>
    </source>
</evidence>
<dbReference type="InterPro" id="IPR047785">
    <property type="entry name" value="tRNA_MNMC2"/>
</dbReference>
<dbReference type="GO" id="GO:0005737">
    <property type="term" value="C:cytoplasm"/>
    <property type="evidence" value="ECO:0007669"/>
    <property type="project" value="TreeGrafter"/>
</dbReference>
<evidence type="ECO:0000256" key="7">
    <source>
        <dbReference type="ARBA" id="ARBA00022827"/>
    </source>
</evidence>
<evidence type="ECO:0000256" key="5">
    <source>
        <dbReference type="ARBA" id="ARBA00022691"/>
    </source>
</evidence>
<dbReference type="PANTHER" id="PTHR13847:SF283">
    <property type="entry name" value="TRNA 5-METHYLAMINOMETHYL-2-THIOURIDINE BIOSYNTHESIS BIFUNCTIONAL PROTEIN MNMC"/>
    <property type="match status" value="1"/>
</dbReference>
<evidence type="ECO:0000256" key="4">
    <source>
        <dbReference type="ARBA" id="ARBA00022679"/>
    </source>
</evidence>
<sequence length="615" mass="71810">MKKADIVFKNNTPFSLDFDDFYFNSQDGMQESKYIYTEAFKWNDEEQFIIAETGFGIGLNFFLTLKRFLKEQTDQKRLFYISIEKFYIDKEMLREIYKKLGFYEEFKDLLDPFLKFYPPCKEGYYRFYFKNCFLDLVFDDISVLKRLDFKANVWFLDGFSPSKNSDMFDDSVLKEVARLSKKGSQVCTFSAASLLQKNLKKHGFIVQKIKGFRKREMIKAFFEKDITEQEMIKEAYFQRVFQKSKNKEVAIIGSGICAAVLAYELSLRGFKVSVFEKNVCLGEGASGNESGILSSLILKPKVALGEFSQFSFIEASRFYRQILDLQLDGVIEIAHTDLMQERFLAQKDNVLFNIKDNQAFLKDGGHIDPKKIVKTLFEKSKAKIYFNHKFQTYKYENDTFTLFFDGIENKYQSNILIYAMGVDTKDFLTYEFMTLSKVRGQVTHLEPFYDTQFPLSSKAYICPKNKGIQVVGASYDRLNFNSNPQREDDEENIKNIEEFLKGDEKLIIKGSKVGFRSYSSDRFAIIGAAYDEEFYKECYKDLLWTKHKEQKLPKNIPNLYLNFAHGSRAFSTAVLAARYLCALIGNDPLCMYKDFIPYIHPARFLIRKLKKGLKN</sequence>
<keyword evidence="7" id="KW-0274">FAD</keyword>
<dbReference type="InterPro" id="IPR008471">
    <property type="entry name" value="MnmC-like_methylTransf"/>
</dbReference>
<keyword evidence="6" id="KW-0819">tRNA processing</keyword>
<keyword evidence="2 12" id="KW-0489">Methyltransferase</keyword>
<dbReference type="Proteomes" id="UP000310353">
    <property type="component" value="Unassembled WGS sequence"/>
</dbReference>
<keyword evidence="13" id="KW-1185">Reference proteome</keyword>
<dbReference type="GO" id="GO:0032259">
    <property type="term" value="P:methylation"/>
    <property type="evidence" value="ECO:0007669"/>
    <property type="project" value="UniProtKB-KW"/>
</dbReference>
<dbReference type="InterPro" id="IPR017610">
    <property type="entry name" value="tRNA_S-uridine_synth_MnmC_C"/>
</dbReference>
<reference evidence="12 13" key="1">
    <citation type="submission" date="2018-05" db="EMBL/GenBank/DDBJ databases">
        <title>Novel Campyloabacter and Helicobacter Species and Strains.</title>
        <authorList>
            <person name="Mannion A.J."/>
            <person name="Shen Z."/>
            <person name="Fox J.G."/>
        </authorList>
    </citation>
    <scope>NUCLEOTIDE SEQUENCE [LARGE SCALE GENOMIC DNA]</scope>
    <source>
        <strain evidence="13">MIT17-670</strain>
    </source>
</reference>
<accession>A0A4U7BL43</accession>
<dbReference type="OrthoDB" id="9786494at2"/>
<dbReference type="InterPro" id="IPR006076">
    <property type="entry name" value="FAD-dep_OxRdtase"/>
</dbReference>
<dbReference type="Gene3D" id="3.30.9.10">
    <property type="entry name" value="D-Amino Acid Oxidase, subunit A, domain 2"/>
    <property type="match status" value="1"/>
</dbReference>
<dbReference type="Gene3D" id="3.50.50.60">
    <property type="entry name" value="FAD/NAD(P)-binding domain"/>
    <property type="match status" value="1"/>
</dbReference>
<comment type="caution">
    <text evidence="12">The sequence shown here is derived from an EMBL/GenBank/DDBJ whole genome shotgun (WGS) entry which is preliminary data.</text>
</comment>
<dbReference type="Gene3D" id="3.40.50.150">
    <property type="entry name" value="Vaccinia Virus protein VP39"/>
    <property type="match status" value="1"/>
</dbReference>
<dbReference type="AlphaFoldDB" id="A0A4U7BL43"/>